<dbReference type="AlphaFoldDB" id="A0A2S2KQ84"/>
<sequence>MPEIWLNYGVTDVVLDIRAENLEQKIDSDGKILEDSAINEKLNSLDLSKPMELVVLHNSKSIQKIISSLFTLCEQKSKPFPKIFAEKKILNLVKAGLPEGSSINEFDSADISNSNLVFMGEMEFDGLFGYETISTRLIKKFGLDSMLSAYAKRQSNLPVPGQHTESLVEAKKFTDNFEIQGIEIVANSKGILDFSIGHPSETLSTSKILESNSIKDVGEHKTMIISTGKDASNFHLGKSLSSLWNCYGAIKKDGLAILVAECKGGLGSDAIQQYIEDRLTLEQLRNPTKYLSGMEDLLFLTEVQKNFQIGLVSILPEFYAKKLNMISLPGIKYSMDYILKTQGVRQKVAVVTDGARLLLR</sequence>
<dbReference type="RefSeq" id="WP_109876472.1">
    <property type="nucleotide sequence ID" value="NZ_AP026695.1"/>
</dbReference>
<proteinExistence type="predicted"/>
<dbReference type="InterPro" id="IPR048068">
    <property type="entry name" value="LarA-like"/>
</dbReference>
<dbReference type="GeneID" id="76209978"/>
<dbReference type="OrthoDB" id="9050at2157"/>
<name>A0A2S2KQ84_9ARCH</name>
<dbReference type="PANTHER" id="PTHR33171">
    <property type="entry name" value="LAR_N DOMAIN-CONTAINING PROTEIN"/>
    <property type="match status" value="1"/>
</dbReference>
<dbReference type="InterPro" id="IPR043166">
    <property type="entry name" value="LarA-like_C"/>
</dbReference>
<keyword evidence="2" id="KW-1185">Reference proteome</keyword>
<evidence type="ECO:0000313" key="2">
    <source>
        <dbReference type="Proteomes" id="UP000245829"/>
    </source>
</evidence>
<evidence type="ECO:0000313" key="1">
    <source>
        <dbReference type="EMBL" id="GBH33832.1"/>
    </source>
</evidence>
<dbReference type="Gene3D" id="3.90.226.30">
    <property type="match status" value="1"/>
</dbReference>
<dbReference type="PANTHER" id="PTHR33171:SF17">
    <property type="entry name" value="LARA-LIKE N-TERMINAL DOMAIN-CONTAINING PROTEIN"/>
    <property type="match status" value="1"/>
</dbReference>
<dbReference type="Proteomes" id="UP000245829">
    <property type="component" value="Unassembled WGS sequence"/>
</dbReference>
<reference evidence="1 2" key="1">
    <citation type="submission" date="2018-05" db="EMBL/GenBank/DDBJ databases">
        <title>genome sequencing of Nitrosopumilus sp. NM25.</title>
        <authorList>
            <person name="Mori K."/>
            <person name="Nakagawa T."/>
        </authorList>
    </citation>
    <scope>NUCLEOTIDE SEQUENCE [LARGE SCALE GENOMIC DNA]</scope>
    <source>
        <strain evidence="1 2">NM25</strain>
    </source>
</reference>
<organism evidence="1 2">
    <name type="scientific">Nitrosopumilus zosterae</name>
    <dbReference type="NCBI Taxonomy" id="718286"/>
    <lineage>
        <taxon>Archaea</taxon>
        <taxon>Nitrososphaerota</taxon>
        <taxon>Nitrososphaeria</taxon>
        <taxon>Nitrosopumilales</taxon>
        <taxon>Nitrosopumilaceae</taxon>
        <taxon>Nitrosopumilus</taxon>
    </lineage>
</organism>
<protein>
    <submittedName>
        <fullName evidence="1">Uncharacterized protein</fullName>
    </submittedName>
</protein>
<accession>A0A2S2KQ84</accession>
<comment type="caution">
    <text evidence="1">The sequence shown here is derived from an EMBL/GenBank/DDBJ whole genome shotgun (WGS) entry which is preliminary data.</text>
</comment>
<dbReference type="EMBL" id="BGKI01000002">
    <property type="protein sequence ID" value="GBH33832.1"/>
    <property type="molecule type" value="Genomic_DNA"/>
</dbReference>
<gene>
    <name evidence="1" type="ORF">NZNM25_06230</name>
</gene>